<dbReference type="InterPro" id="IPR016181">
    <property type="entry name" value="Acyl_CoA_acyltransferase"/>
</dbReference>
<dbReference type="SUPFAM" id="SSF55729">
    <property type="entry name" value="Acyl-CoA N-acyltransferases (Nat)"/>
    <property type="match status" value="1"/>
</dbReference>
<dbReference type="OrthoDB" id="2917952at2759"/>
<dbReference type="Gene3D" id="3.40.630.30">
    <property type="match status" value="1"/>
</dbReference>
<sequence length="181" mass="20046">MTQTPILAPCFAVRNSRTSPALFRNAANRRVIHEFLASPEVYWGHGRSQAVVDRQISSALICFGVFKLPLPEEGNEDEFAEAPSVVAFTRVVGDGERSAYLHISRMSSRFPEYRGMGLGKGVIVATLKDSGDPASGDAVSRDSTQWKWILFASKAKDIYIRLGFQKTETMYELEPGTLKVT</sequence>
<gene>
    <name evidence="1" type="ORF">MVEN_00383600</name>
</gene>
<protein>
    <submittedName>
        <fullName evidence="1">Uncharacterized protein</fullName>
    </submittedName>
</protein>
<dbReference type="AlphaFoldDB" id="A0A8H6YRV5"/>
<evidence type="ECO:0000313" key="1">
    <source>
        <dbReference type="EMBL" id="KAF7365123.1"/>
    </source>
</evidence>
<name>A0A8H6YRV5_9AGAR</name>
<comment type="caution">
    <text evidence="1">The sequence shown here is derived from an EMBL/GenBank/DDBJ whole genome shotgun (WGS) entry which is preliminary data.</text>
</comment>
<reference evidence="1" key="1">
    <citation type="submission" date="2020-05" db="EMBL/GenBank/DDBJ databases">
        <title>Mycena genomes resolve the evolution of fungal bioluminescence.</title>
        <authorList>
            <person name="Tsai I.J."/>
        </authorList>
    </citation>
    <scope>NUCLEOTIDE SEQUENCE</scope>
    <source>
        <strain evidence="1">CCC161011</strain>
    </source>
</reference>
<organism evidence="1 2">
    <name type="scientific">Mycena venus</name>
    <dbReference type="NCBI Taxonomy" id="2733690"/>
    <lineage>
        <taxon>Eukaryota</taxon>
        <taxon>Fungi</taxon>
        <taxon>Dikarya</taxon>
        <taxon>Basidiomycota</taxon>
        <taxon>Agaricomycotina</taxon>
        <taxon>Agaricomycetes</taxon>
        <taxon>Agaricomycetidae</taxon>
        <taxon>Agaricales</taxon>
        <taxon>Marasmiineae</taxon>
        <taxon>Mycenaceae</taxon>
        <taxon>Mycena</taxon>
    </lineage>
</organism>
<proteinExistence type="predicted"/>
<evidence type="ECO:0000313" key="2">
    <source>
        <dbReference type="Proteomes" id="UP000620124"/>
    </source>
</evidence>
<dbReference type="Proteomes" id="UP000620124">
    <property type="component" value="Unassembled WGS sequence"/>
</dbReference>
<keyword evidence="2" id="KW-1185">Reference proteome</keyword>
<accession>A0A8H6YRV5</accession>
<dbReference type="EMBL" id="JACAZI010000003">
    <property type="protein sequence ID" value="KAF7365123.1"/>
    <property type="molecule type" value="Genomic_DNA"/>
</dbReference>